<dbReference type="EMBL" id="BNAG01000001">
    <property type="protein sequence ID" value="GHE55785.1"/>
    <property type="molecule type" value="Genomic_DNA"/>
</dbReference>
<protein>
    <submittedName>
        <fullName evidence="1">Uncharacterized protein</fullName>
    </submittedName>
</protein>
<accession>A0ABQ3I1K7</accession>
<proteinExistence type="predicted"/>
<organism evidence="1 2">
    <name type="scientific">Roseivirga thermotolerans</name>
    <dbReference type="NCBI Taxonomy" id="1758176"/>
    <lineage>
        <taxon>Bacteria</taxon>
        <taxon>Pseudomonadati</taxon>
        <taxon>Bacteroidota</taxon>
        <taxon>Cytophagia</taxon>
        <taxon>Cytophagales</taxon>
        <taxon>Roseivirgaceae</taxon>
        <taxon>Roseivirga</taxon>
    </lineage>
</organism>
<keyword evidence="2" id="KW-1185">Reference proteome</keyword>
<evidence type="ECO:0000313" key="1">
    <source>
        <dbReference type="EMBL" id="GHE55785.1"/>
    </source>
</evidence>
<name>A0ABQ3I1K7_9BACT</name>
<gene>
    <name evidence="1" type="ORF">GCM10011340_08200</name>
</gene>
<dbReference type="Proteomes" id="UP000658258">
    <property type="component" value="Unassembled WGS sequence"/>
</dbReference>
<reference evidence="2" key="1">
    <citation type="journal article" date="2019" name="Int. J. Syst. Evol. Microbiol.">
        <title>The Global Catalogue of Microorganisms (GCM) 10K type strain sequencing project: providing services to taxonomists for standard genome sequencing and annotation.</title>
        <authorList>
            <consortium name="The Broad Institute Genomics Platform"/>
            <consortium name="The Broad Institute Genome Sequencing Center for Infectious Disease"/>
            <person name="Wu L."/>
            <person name="Ma J."/>
        </authorList>
    </citation>
    <scope>NUCLEOTIDE SEQUENCE [LARGE SCALE GENOMIC DNA]</scope>
    <source>
        <strain evidence="2">CGMCC 1.15111</strain>
    </source>
</reference>
<evidence type="ECO:0000313" key="2">
    <source>
        <dbReference type="Proteomes" id="UP000658258"/>
    </source>
</evidence>
<sequence>MKLNEKRFREFKDMSDKNKNILASSTAPTETIFYENKLPALSVGNYTIEVEHTVSGTKINEPNPFKAHKYFAVQGRRFSITDLIDHVYPPVNTDGDYKNTLPHVVFNNPSYAWQRSLYAASDSPVGAQTYNPNPTPSWLAVLLFDQADPMPTITSGTAADLMSPNVPATTYCYGDFALGYGEKSSQPIQYIDVPLDLFTSIAPSADDMIWLSHAREVAVEGTINHSNDADPTKKYCTVMGNRLPTPGNKSLAVLVSLEGMKDVLPDSEGNPGTGLGSNTTIRLLVLKSWTYNCINATEDFKSLVTKLGAGAGPLQVPTEKVASSYVVDALDLGYTAFNHNTRKGASTVSWYHGPFVPNKSDDFSSSNEVHAHSDSLLRYDPDTGMFDVSYAAAWQIGQLMALHDRQFAMSLYDWKKSFHQALIQAINEKLAGNDDVFQVIADFNENPAKFLSEKVFHPGLTQEVKKFIQSI</sequence>
<comment type="caution">
    <text evidence="1">The sequence shown here is derived from an EMBL/GenBank/DDBJ whole genome shotgun (WGS) entry which is preliminary data.</text>
</comment>